<feature type="non-terminal residue" evidence="1">
    <location>
        <position position="1"/>
    </location>
</feature>
<protein>
    <recommendedName>
        <fullName evidence="3">Virulence protein</fullName>
    </recommendedName>
</protein>
<feature type="non-terminal residue" evidence="1">
    <location>
        <position position="221"/>
    </location>
</feature>
<reference evidence="1 2" key="1">
    <citation type="submission" date="2013-07" db="EMBL/GenBank/DDBJ databases">
        <authorList>
            <person name="Weinstock G."/>
            <person name="Sodergren E."/>
            <person name="Wylie T."/>
            <person name="Fulton L."/>
            <person name="Fulton R."/>
            <person name="Fronick C."/>
            <person name="O'Laughlin M."/>
            <person name="Godfrey J."/>
            <person name="Miner T."/>
            <person name="Herter B."/>
            <person name="Appelbaum E."/>
            <person name="Cordes M."/>
            <person name="Lek S."/>
            <person name="Wollam A."/>
            <person name="Pepin K.H."/>
            <person name="Palsikar V.B."/>
            <person name="Mitreva M."/>
            <person name="Wilson R.K."/>
        </authorList>
    </citation>
    <scope>NUCLEOTIDE SEQUENCE [LARGE SCALE GENOMIC DNA]</scope>
    <source>
        <strain evidence="1 2">ATCC 27760</strain>
    </source>
</reference>
<sequence>HRKSGGKHMIIAFGRAGNERKKLAWAIATIIGTTAEYQYMPTCTYKIGECYTVTKAGDLEISDQADRKETERLLAELENQGYTVPDTTEPESTKLTVQMPADFFNEHTLGNLQQICENKATLFKAAFQTDTLDMISSDEKVEFPWFKVEQDGDADAYCTFISMLCEFAKNQGRINRKPDTSDNPKYTMRCFLIRLGMVGAEFKAARKVILRHLSGNSAFRK</sequence>
<keyword evidence="2" id="KW-1185">Reference proteome</keyword>
<dbReference type="STRING" id="411473.RUMCAL_02011"/>
<name>U2K815_9FIRM</name>
<dbReference type="eggNOG" id="ENOG502ZRNR">
    <property type="taxonomic scope" value="Bacteria"/>
</dbReference>
<dbReference type="HOGENOM" id="CLU_055819_1_1_9"/>
<dbReference type="EMBL" id="AWVF01000248">
    <property type="protein sequence ID" value="ERJ94636.1"/>
    <property type="molecule type" value="Genomic_DNA"/>
</dbReference>
<gene>
    <name evidence="1" type="ORF">RUMCAL_02011</name>
</gene>
<evidence type="ECO:0000313" key="1">
    <source>
        <dbReference type="EMBL" id="ERJ94636.1"/>
    </source>
</evidence>
<evidence type="ECO:0008006" key="3">
    <source>
        <dbReference type="Google" id="ProtNLM"/>
    </source>
</evidence>
<evidence type="ECO:0000313" key="2">
    <source>
        <dbReference type="Proteomes" id="UP000016662"/>
    </source>
</evidence>
<accession>U2K815</accession>
<comment type="caution">
    <text evidence="1">The sequence shown here is derived from an EMBL/GenBank/DDBJ whole genome shotgun (WGS) entry which is preliminary data.</text>
</comment>
<proteinExistence type="predicted"/>
<dbReference type="Proteomes" id="UP000016662">
    <property type="component" value="Unassembled WGS sequence"/>
</dbReference>
<organism evidence="1 2">
    <name type="scientific">Ruminococcus callidus ATCC 27760</name>
    <dbReference type="NCBI Taxonomy" id="411473"/>
    <lineage>
        <taxon>Bacteria</taxon>
        <taxon>Bacillati</taxon>
        <taxon>Bacillota</taxon>
        <taxon>Clostridia</taxon>
        <taxon>Eubacteriales</taxon>
        <taxon>Oscillospiraceae</taxon>
        <taxon>Ruminococcus</taxon>
    </lineage>
</organism>
<dbReference type="AlphaFoldDB" id="U2K815"/>